<feature type="transmembrane region" description="Helical" evidence="8">
    <location>
        <begin position="42"/>
        <end position="61"/>
    </location>
</feature>
<dbReference type="InterPro" id="IPR027417">
    <property type="entry name" value="P-loop_NTPase"/>
</dbReference>
<keyword evidence="2" id="KW-0813">Transport</keyword>
<feature type="transmembrane region" description="Helical" evidence="8">
    <location>
        <begin position="150"/>
        <end position="174"/>
    </location>
</feature>
<evidence type="ECO:0000256" key="4">
    <source>
        <dbReference type="ARBA" id="ARBA00022741"/>
    </source>
</evidence>
<protein>
    <recommendedName>
        <fullName evidence="12">ABC transporter ATP-binding protein</fullName>
    </recommendedName>
</protein>
<dbReference type="GO" id="GO:0015421">
    <property type="term" value="F:ABC-type oligopeptide transporter activity"/>
    <property type="evidence" value="ECO:0007669"/>
    <property type="project" value="TreeGrafter"/>
</dbReference>
<dbReference type="Pfam" id="PF00005">
    <property type="entry name" value="ABC_tran"/>
    <property type="match status" value="1"/>
</dbReference>
<feature type="transmembrane region" description="Helical" evidence="8">
    <location>
        <begin position="180"/>
        <end position="198"/>
    </location>
</feature>
<dbReference type="InterPro" id="IPR036640">
    <property type="entry name" value="ABC1_TM_sf"/>
</dbReference>
<dbReference type="GO" id="GO:0016020">
    <property type="term" value="C:membrane"/>
    <property type="evidence" value="ECO:0007669"/>
    <property type="project" value="UniProtKB-SubCell"/>
</dbReference>
<evidence type="ECO:0000256" key="8">
    <source>
        <dbReference type="SAM" id="Phobius"/>
    </source>
</evidence>
<dbReference type="PANTHER" id="PTHR43394">
    <property type="entry name" value="ATP-DEPENDENT PERMEASE MDL1, MITOCHONDRIAL"/>
    <property type="match status" value="1"/>
</dbReference>
<evidence type="ECO:0000256" key="2">
    <source>
        <dbReference type="ARBA" id="ARBA00022448"/>
    </source>
</evidence>
<dbReference type="PANTHER" id="PTHR43394:SF1">
    <property type="entry name" value="ATP-BINDING CASSETTE SUB-FAMILY B MEMBER 10, MITOCHONDRIAL"/>
    <property type="match status" value="1"/>
</dbReference>
<dbReference type="PROSITE" id="PS00211">
    <property type="entry name" value="ABC_TRANSPORTER_1"/>
    <property type="match status" value="1"/>
</dbReference>
<feature type="domain" description="ABC transmembrane type-1" evidence="10">
    <location>
        <begin position="42"/>
        <end position="326"/>
    </location>
</feature>
<dbReference type="SMART" id="SM00382">
    <property type="entry name" value="AAA"/>
    <property type="match status" value="1"/>
</dbReference>
<dbReference type="AlphaFoldDB" id="E6Q1S3"/>
<feature type="domain" description="ABC transporter" evidence="9">
    <location>
        <begin position="360"/>
        <end position="594"/>
    </location>
</feature>
<dbReference type="PROSITE" id="PS50893">
    <property type="entry name" value="ABC_TRANSPORTER_2"/>
    <property type="match status" value="1"/>
</dbReference>
<dbReference type="EMBL" id="CABO01000013">
    <property type="protein sequence ID" value="CBI01133.1"/>
    <property type="molecule type" value="Genomic_DNA"/>
</dbReference>
<dbReference type="PROSITE" id="PS50929">
    <property type="entry name" value="ABC_TM1F"/>
    <property type="match status" value="1"/>
</dbReference>
<name>E6Q1S3_9ZZZZ</name>
<keyword evidence="4" id="KW-0547">Nucleotide-binding</keyword>
<dbReference type="InterPro" id="IPR011527">
    <property type="entry name" value="ABC1_TM_dom"/>
</dbReference>
<evidence type="ECO:0000256" key="7">
    <source>
        <dbReference type="ARBA" id="ARBA00023136"/>
    </source>
</evidence>
<keyword evidence="6 8" id="KW-1133">Transmembrane helix</keyword>
<evidence type="ECO:0000259" key="10">
    <source>
        <dbReference type="PROSITE" id="PS50929"/>
    </source>
</evidence>
<proteinExistence type="predicted"/>
<dbReference type="InterPro" id="IPR017871">
    <property type="entry name" value="ABC_transporter-like_CS"/>
</dbReference>
<dbReference type="InterPro" id="IPR003439">
    <property type="entry name" value="ABC_transporter-like_ATP-bd"/>
</dbReference>
<evidence type="ECO:0000256" key="3">
    <source>
        <dbReference type="ARBA" id="ARBA00022692"/>
    </source>
</evidence>
<evidence type="ECO:0000313" key="11">
    <source>
        <dbReference type="EMBL" id="CBI01133.1"/>
    </source>
</evidence>
<evidence type="ECO:0008006" key="12">
    <source>
        <dbReference type="Google" id="ProtNLM"/>
    </source>
</evidence>
<accession>E6Q1S3</accession>
<evidence type="ECO:0000256" key="5">
    <source>
        <dbReference type="ARBA" id="ARBA00022840"/>
    </source>
</evidence>
<organism evidence="11">
    <name type="scientific">mine drainage metagenome</name>
    <dbReference type="NCBI Taxonomy" id="410659"/>
    <lineage>
        <taxon>unclassified sequences</taxon>
        <taxon>metagenomes</taxon>
        <taxon>ecological metagenomes</taxon>
    </lineage>
</organism>
<dbReference type="Pfam" id="PF00664">
    <property type="entry name" value="ABC_membrane"/>
    <property type="match status" value="1"/>
</dbReference>
<keyword evidence="7 8" id="KW-0472">Membrane</keyword>
<sequence>MMSGHGLMWSNMYDPEKPRVRRRVDWRRIRSLFSPYWRQQSLVFAIIFLSAIVGLVPGYMTARIIDSALPHRSFHELTIDVGFILAAAILSMGLGVVQGYFNSLVGEGIMRDLRTSLVSHLHRMPLSFFTATKTGEIMNRVSSDVDNIDGVVTGTLTTIVTNIVMISTTLIAMLIWNWRLALISTVVVPFMVLPLGPVGRKMYDVRKRTREQRDRIESITQETLSISGITLIKSFVREAYERSRFYKVGTELMDLEIRLAMIGRWFIASVTAMVVVGPAIVWLGGGWLALQGALDVGVIVAFIGYIQGRLYGPAAALVGIQVQIVSALAVFERIFDYLDMKTERYEAPNALSLGEVRGDIVFEGVNFKYEGRDPILHGIDFKIPAGKVAAFVGPSGAGKTTITQLLPRFYDLSDGHIFVDGHDIAAVALESLRENIGIVTQETYLFHDTIIANLRYSRPDATLAQIHEAARAANIHDFIETLPQGYETVVGERGHKLSGGERQRLAIARVLLKNPRILILDEATSALDSENEATIQIALERLMRGRTSMVIAHRLSTIVNADTIFVVEEGRIVESGSHDELLAREGVYARLYRTQFRERISS</sequence>
<evidence type="ECO:0000256" key="1">
    <source>
        <dbReference type="ARBA" id="ARBA00004141"/>
    </source>
</evidence>
<dbReference type="SUPFAM" id="SSF90123">
    <property type="entry name" value="ABC transporter transmembrane region"/>
    <property type="match status" value="1"/>
</dbReference>
<dbReference type="GO" id="GO:0016887">
    <property type="term" value="F:ATP hydrolysis activity"/>
    <property type="evidence" value="ECO:0007669"/>
    <property type="project" value="InterPro"/>
</dbReference>
<dbReference type="InterPro" id="IPR039421">
    <property type="entry name" value="Type_1_exporter"/>
</dbReference>
<comment type="subcellular location">
    <subcellularLocation>
        <location evidence="1">Membrane</location>
        <topology evidence="1">Multi-pass membrane protein</topology>
    </subcellularLocation>
</comment>
<evidence type="ECO:0000259" key="9">
    <source>
        <dbReference type="PROSITE" id="PS50893"/>
    </source>
</evidence>
<dbReference type="InterPro" id="IPR003593">
    <property type="entry name" value="AAA+_ATPase"/>
</dbReference>
<dbReference type="FunFam" id="3.40.50.300:FF:000287">
    <property type="entry name" value="Multidrug ABC transporter ATP-binding protein"/>
    <property type="match status" value="1"/>
</dbReference>
<feature type="transmembrane region" description="Helical" evidence="8">
    <location>
        <begin position="81"/>
        <end position="101"/>
    </location>
</feature>
<reference evidence="11" key="1">
    <citation type="submission" date="2009-10" db="EMBL/GenBank/DDBJ databases">
        <title>Diversity of trophic interactions inside an arsenic-rich microbial ecosystem.</title>
        <authorList>
            <person name="Bertin P.N."/>
            <person name="Heinrich-Salmeron A."/>
            <person name="Pelletier E."/>
            <person name="Goulhen-Chollet F."/>
            <person name="Arsene-Ploetze F."/>
            <person name="Gallien S."/>
            <person name="Calteau A."/>
            <person name="Vallenet D."/>
            <person name="Casiot C."/>
            <person name="Chane-Woon-Ming B."/>
            <person name="Giloteaux L."/>
            <person name="Barakat M."/>
            <person name="Bonnefoy V."/>
            <person name="Bruneel O."/>
            <person name="Chandler M."/>
            <person name="Cleiss J."/>
            <person name="Duran R."/>
            <person name="Elbaz-Poulichet F."/>
            <person name="Fonknechten N."/>
            <person name="Lauga B."/>
            <person name="Mornico D."/>
            <person name="Ortet P."/>
            <person name="Schaeffer C."/>
            <person name="Siguier P."/>
            <person name="Alexander Thil Smith A."/>
            <person name="Van Dorsselaer A."/>
            <person name="Weissenbach J."/>
            <person name="Medigue C."/>
            <person name="Le Paslier D."/>
        </authorList>
    </citation>
    <scope>NUCLEOTIDE SEQUENCE</scope>
</reference>
<dbReference type="GO" id="GO:0005524">
    <property type="term" value="F:ATP binding"/>
    <property type="evidence" value="ECO:0007669"/>
    <property type="project" value="UniProtKB-KW"/>
</dbReference>
<gene>
    <name evidence="11" type="ORF">CARN4_0486</name>
</gene>
<dbReference type="Gene3D" id="1.20.1560.10">
    <property type="entry name" value="ABC transporter type 1, transmembrane domain"/>
    <property type="match status" value="1"/>
</dbReference>
<feature type="transmembrane region" description="Helical" evidence="8">
    <location>
        <begin position="265"/>
        <end position="290"/>
    </location>
</feature>
<keyword evidence="5" id="KW-0067">ATP-binding</keyword>
<dbReference type="CDD" id="cd18550">
    <property type="entry name" value="ABC_6TM_exporter_like"/>
    <property type="match status" value="1"/>
</dbReference>
<comment type="caution">
    <text evidence="11">The sequence shown here is derived from an EMBL/GenBank/DDBJ whole genome shotgun (WGS) entry which is preliminary data.</text>
</comment>
<feature type="transmembrane region" description="Helical" evidence="8">
    <location>
        <begin position="310"/>
        <end position="331"/>
    </location>
</feature>
<dbReference type="Gene3D" id="3.40.50.300">
    <property type="entry name" value="P-loop containing nucleotide triphosphate hydrolases"/>
    <property type="match status" value="1"/>
</dbReference>
<evidence type="ECO:0000256" key="6">
    <source>
        <dbReference type="ARBA" id="ARBA00022989"/>
    </source>
</evidence>
<keyword evidence="3 8" id="KW-0812">Transmembrane</keyword>
<dbReference type="SUPFAM" id="SSF52540">
    <property type="entry name" value="P-loop containing nucleoside triphosphate hydrolases"/>
    <property type="match status" value="1"/>
</dbReference>